<organism evidence="2 3">
    <name type="scientific">Seminavis robusta</name>
    <dbReference type="NCBI Taxonomy" id="568900"/>
    <lineage>
        <taxon>Eukaryota</taxon>
        <taxon>Sar</taxon>
        <taxon>Stramenopiles</taxon>
        <taxon>Ochrophyta</taxon>
        <taxon>Bacillariophyta</taxon>
        <taxon>Bacillariophyceae</taxon>
        <taxon>Bacillariophycidae</taxon>
        <taxon>Naviculales</taxon>
        <taxon>Naviculaceae</taxon>
        <taxon>Seminavis</taxon>
    </lineage>
</organism>
<keyword evidence="3" id="KW-1185">Reference proteome</keyword>
<feature type="chain" id="PRO_5040183918" evidence="1">
    <location>
        <begin position="25"/>
        <end position="233"/>
    </location>
</feature>
<name>A0A9N8DTB3_9STRA</name>
<reference evidence="2" key="1">
    <citation type="submission" date="2020-06" db="EMBL/GenBank/DDBJ databases">
        <authorList>
            <consortium name="Plant Systems Biology data submission"/>
        </authorList>
    </citation>
    <scope>NUCLEOTIDE SEQUENCE</scope>
    <source>
        <strain evidence="2">D6</strain>
    </source>
</reference>
<dbReference type="Proteomes" id="UP001153069">
    <property type="component" value="Unassembled WGS sequence"/>
</dbReference>
<feature type="signal peptide" evidence="1">
    <location>
        <begin position="1"/>
        <end position="24"/>
    </location>
</feature>
<evidence type="ECO:0000313" key="2">
    <source>
        <dbReference type="EMBL" id="CAB9505564.1"/>
    </source>
</evidence>
<accession>A0A9N8DTB3</accession>
<comment type="caution">
    <text evidence="2">The sequence shown here is derived from an EMBL/GenBank/DDBJ whole genome shotgun (WGS) entry which is preliminary data.</text>
</comment>
<protein>
    <submittedName>
        <fullName evidence="2">Uncharacterized protein</fullName>
    </submittedName>
</protein>
<dbReference type="AlphaFoldDB" id="A0A9N8DTB3"/>
<evidence type="ECO:0000313" key="3">
    <source>
        <dbReference type="Proteomes" id="UP001153069"/>
    </source>
</evidence>
<evidence type="ECO:0000256" key="1">
    <source>
        <dbReference type="SAM" id="SignalP"/>
    </source>
</evidence>
<sequence>MTGIASQWLLLVILAVALTVPCFCGGDHDQAQIQFDTSSSSSSVTVTVTSDDQQRLSKIDPDSGIVINWTALEEIAVNYSHSPPEEWLPPPTANCSCLHMKYRPLYCPWYLKPFRDPFDFVVTETTKWPVSRKLLSCHTNTDDTNNSMLNGPIHTGLPMIAFFGTECCRVFDNATQGYMALSAFDDCWYEKDELQTCFAQGHRVPQHLTNLSPKQYQALLRNATYADRATPHL</sequence>
<gene>
    <name evidence="2" type="ORF">SEMRO_235_G094820.1</name>
</gene>
<keyword evidence="1" id="KW-0732">Signal</keyword>
<proteinExistence type="predicted"/>
<dbReference type="EMBL" id="CAICTM010000234">
    <property type="protein sequence ID" value="CAB9505564.1"/>
    <property type="molecule type" value="Genomic_DNA"/>
</dbReference>